<comment type="caution">
    <text evidence="2">The sequence shown here is derived from an EMBL/GenBank/DDBJ whole genome shotgun (WGS) entry which is preliminary data.</text>
</comment>
<dbReference type="RefSeq" id="WP_106394959.1">
    <property type="nucleotide sequence ID" value="NZ_PVNK01000252.1"/>
</dbReference>
<evidence type="ECO:0000313" key="3">
    <source>
        <dbReference type="Proteomes" id="UP000237968"/>
    </source>
</evidence>
<proteinExistence type="predicted"/>
<reference evidence="2 3" key="1">
    <citation type="submission" date="2018-03" db="EMBL/GenBank/DDBJ databases">
        <title>Draft Genome Sequences of the Obligatory Marine Myxobacteria Enhygromyxa salina SWB005.</title>
        <authorList>
            <person name="Poehlein A."/>
            <person name="Moghaddam J.A."/>
            <person name="Harms H."/>
            <person name="Alanjari M."/>
            <person name="Koenig G.M."/>
            <person name="Daniel R."/>
            <person name="Schaeberle T.F."/>
        </authorList>
    </citation>
    <scope>NUCLEOTIDE SEQUENCE [LARGE SCALE GENOMIC DNA]</scope>
    <source>
        <strain evidence="2 3">SWB005</strain>
    </source>
</reference>
<organism evidence="2 3">
    <name type="scientific">Enhygromyxa salina</name>
    <dbReference type="NCBI Taxonomy" id="215803"/>
    <lineage>
        <taxon>Bacteria</taxon>
        <taxon>Pseudomonadati</taxon>
        <taxon>Myxococcota</taxon>
        <taxon>Polyangia</taxon>
        <taxon>Nannocystales</taxon>
        <taxon>Nannocystaceae</taxon>
        <taxon>Enhygromyxa</taxon>
    </lineage>
</organism>
<feature type="region of interest" description="Disordered" evidence="1">
    <location>
        <begin position="80"/>
        <end position="114"/>
    </location>
</feature>
<evidence type="ECO:0000313" key="2">
    <source>
        <dbReference type="EMBL" id="PRP91201.1"/>
    </source>
</evidence>
<keyword evidence="3" id="KW-1185">Reference proteome</keyword>
<protein>
    <submittedName>
        <fullName evidence="2">Uncharacterized protein</fullName>
    </submittedName>
</protein>
<dbReference type="Proteomes" id="UP000237968">
    <property type="component" value="Unassembled WGS sequence"/>
</dbReference>
<gene>
    <name evidence="2" type="ORF">ENSA5_57500</name>
</gene>
<sequence>MHCTPGCQAQIDRDTAAALAEADGRRLGAIQPELVGALHAAADAEVMKAAAENMNLVSLIGGKSPIELFTRLVEGTPLARTVRSMRRRDEQRDHAQAQGREAPASADAARTEDD</sequence>
<evidence type="ECO:0000256" key="1">
    <source>
        <dbReference type="SAM" id="MobiDB-lite"/>
    </source>
</evidence>
<accession>A0A2S9XEV3</accession>
<dbReference type="AlphaFoldDB" id="A0A2S9XEV3"/>
<dbReference type="EMBL" id="PVNK01000252">
    <property type="protein sequence ID" value="PRP91201.1"/>
    <property type="molecule type" value="Genomic_DNA"/>
</dbReference>
<name>A0A2S9XEV3_9BACT</name>